<feature type="domain" description="Sialate O-acetylesterase" evidence="2">
    <location>
        <begin position="79"/>
        <end position="200"/>
    </location>
</feature>
<evidence type="ECO:0000313" key="3">
    <source>
        <dbReference type="EMBL" id="SHI71513.1"/>
    </source>
</evidence>
<dbReference type="GO" id="GO:0005975">
    <property type="term" value="P:carbohydrate metabolic process"/>
    <property type="evidence" value="ECO:0007669"/>
    <property type="project" value="TreeGrafter"/>
</dbReference>
<dbReference type="Gene3D" id="2.60.120.260">
    <property type="entry name" value="Galactose-binding domain-like"/>
    <property type="match status" value="1"/>
</dbReference>
<sequence>MSVILPQLISDGMVLQRHAEVKIWGKADRPVTLTFLGKQYKAFPDASGHWEILLRDLAPGGPHTMFINEITIRDVFIGDVWLCSGQSNMQIPMARVRHMYPEEIASPNPNIRQFTVPQRFNFHGPQDDLEGGRWAAATPETIQDFSAVGYFFAKRLYERYHVPVGLILSAVGGTPIHAWMSKGALADFPELIKEAEQCADDGYVARVQAKEAKRWESFFNGIDASDPGLHEKWHAPEYDDGDWEERQLLEPWPGCGSVWFRKTLYIPPELAGKKATLFLGTLLDWDMVYVNGQPVGNTTYRYPPREYVIPALPEGRCVIAIRVISKDGGCFTPGKQYLLVTDAGSVNLNDTWRFRRGATTIPPAPEVFFQYKPTGLYNGMIAPLRRFAVKGVIWYQGEADAENPERYAEKFRRMVNIWRADWGQELPFLFVELPHWEGGPNWHLMRQQQWLALDIPKTAIAAAFDLGEHNDLHPQGKQIVGDRLARCAMRLVYGEKLPHSPFEIAGKLDLSHHQS</sequence>
<keyword evidence="4" id="KW-1185">Reference proteome</keyword>
<dbReference type="OrthoDB" id="9795554at2"/>
<proteinExistence type="predicted"/>
<dbReference type="RefSeq" id="WP_149678011.1">
    <property type="nucleotide sequence ID" value="NZ_FQZP01000007.1"/>
</dbReference>
<evidence type="ECO:0000259" key="2">
    <source>
        <dbReference type="Pfam" id="PF03629"/>
    </source>
</evidence>
<dbReference type="SUPFAM" id="SSF49785">
    <property type="entry name" value="Galactose-binding domain-like"/>
    <property type="match status" value="1"/>
</dbReference>
<keyword evidence="1" id="KW-0378">Hydrolase</keyword>
<dbReference type="InterPro" id="IPR039329">
    <property type="entry name" value="SIAE"/>
</dbReference>
<protein>
    <submittedName>
        <fullName evidence="3">Sialate O-acetylesterase</fullName>
    </submittedName>
</protein>
<dbReference type="InterPro" id="IPR008979">
    <property type="entry name" value="Galactose-bd-like_sf"/>
</dbReference>
<evidence type="ECO:0000313" key="4">
    <source>
        <dbReference type="Proteomes" id="UP000324781"/>
    </source>
</evidence>
<dbReference type="Pfam" id="PF03629">
    <property type="entry name" value="SASA"/>
    <property type="match status" value="2"/>
</dbReference>
<dbReference type="Gene3D" id="3.40.50.1110">
    <property type="entry name" value="SGNH hydrolase"/>
    <property type="match status" value="2"/>
</dbReference>
<dbReference type="GO" id="GO:0001681">
    <property type="term" value="F:sialate O-acetylesterase activity"/>
    <property type="evidence" value="ECO:0007669"/>
    <property type="project" value="InterPro"/>
</dbReference>
<gene>
    <name evidence="3" type="ORF">SAMN05444373_100755</name>
</gene>
<dbReference type="PANTHER" id="PTHR22901:SF0">
    <property type="entry name" value="SIALATE O-ACETYLESTERASE"/>
    <property type="match status" value="1"/>
</dbReference>
<dbReference type="SUPFAM" id="SSF52266">
    <property type="entry name" value="SGNH hydrolase"/>
    <property type="match status" value="1"/>
</dbReference>
<name>A0A1M6DE84_9FIRM</name>
<organism evidence="3 4">
    <name type="scientific">Thermoclostridium caenicola</name>
    <dbReference type="NCBI Taxonomy" id="659425"/>
    <lineage>
        <taxon>Bacteria</taxon>
        <taxon>Bacillati</taxon>
        <taxon>Bacillota</taxon>
        <taxon>Clostridia</taxon>
        <taxon>Eubacteriales</taxon>
        <taxon>Oscillospiraceae</taxon>
        <taxon>Thermoclostridium</taxon>
    </lineage>
</organism>
<reference evidence="3 4" key="1">
    <citation type="submission" date="2016-11" db="EMBL/GenBank/DDBJ databases">
        <authorList>
            <person name="Varghese N."/>
            <person name="Submissions S."/>
        </authorList>
    </citation>
    <scope>NUCLEOTIDE SEQUENCE [LARGE SCALE GENOMIC DNA]</scope>
    <source>
        <strain evidence="3 4">DSM 19027</strain>
    </source>
</reference>
<dbReference type="InterPro" id="IPR005181">
    <property type="entry name" value="SASA"/>
</dbReference>
<evidence type="ECO:0000256" key="1">
    <source>
        <dbReference type="ARBA" id="ARBA00022801"/>
    </source>
</evidence>
<dbReference type="AlphaFoldDB" id="A0A1M6DE84"/>
<dbReference type="Proteomes" id="UP000324781">
    <property type="component" value="Unassembled WGS sequence"/>
</dbReference>
<accession>A0A1M6DE84</accession>
<dbReference type="EMBL" id="FQZP01000007">
    <property type="protein sequence ID" value="SHI71513.1"/>
    <property type="molecule type" value="Genomic_DNA"/>
</dbReference>
<dbReference type="PANTHER" id="PTHR22901">
    <property type="entry name" value="SIALATE O-ACETYLESTERASE"/>
    <property type="match status" value="1"/>
</dbReference>
<dbReference type="InterPro" id="IPR036514">
    <property type="entry name" value="SGNH_hydro_sf"/>
</dbReference>
<feature type="domain" description="Sialate O-acetylesterase" evidence="2">
    <location>
        <begin position="373"/>
        <end position="487"/>
    </location>
</feature>